<organism evidence="4 5">
    <name type="scientific">Falco tinnunculus</name>
    <name type="common">Common kestrel</name>
    <dbReference type="NCBI Taxonomy" id="100819"/>
    <lineage>
        <taxon>Eukaryota</taxon>
        <taxon>Metazoa</taxon>
        <taxon>Chordata</taxon>
        <taxon>Craniata</taxon>
        <taxon>Vertebrata</taxon>
        <taxon>Euteleostomi</taxon>
        <taxon>Archelosauria</taxon>
        <taxon>Archosauria</taxon>
        <taxon>Dinosauria</taxon>
        <taxon>Saurischia</taxon>
        <taxon>Theropoda</taxon>
        <taxon>Coelurosauria</taxon>
        <taxon>Aves</taxon>
        <taxon>Neognathae</taxon>
        <taxon>Neoaves</taxon>
        <taxon>Telluraves</taxon>
        <taxon>Australaves</taxon>
        <taxon>Falconiformes</taxon>
        <taxon>Falconidae</taxon>
        <taxon>Falco</taxon>
    </lineage>
</organism>
<protein>
    <recommendedName>
        <fullName evidence="1">G patch domain-containing protein 4</fullName>
    </recommendedName>
</protein>
<dbReference type="PANTHER" id="PTHR23149:SF9">
    <property type="entry name" value="G PATCH DOMAIN-CONTAINING PROTEIN 4"/>
    <property type="match status" value="1"/>
</dbReference>
<evidence type="ECO:0000256" key="1">
    <source>
        <dbReference type="ARBA" id="ARBA00040365"/>
    </source>
</evidence>
<dbReference type="Ensembl" id="ENSFTIT00000004128.1">
    <property type="protein sequence ID" value="ENSFTIP00000003946.1"/>
    <property type="gene ID" value="ENSFTIG00000002725.1"/>
</dbReference>
<dbReference type="InterPro" id="IPR050656">
    <property type="entry name" value="PINX1"/>
</dbReference>
<dbReference type="GO" id="GO:0005730">
    <property type="term" value="C:nucleolus"/>
    <property type="evidence" value="ECO:0007669"/>
    <property type="project" value="TreeGrafter"/>
</dbReference>
<dbReference type="OMA" id="ILGKYGW"/>
<feature type="compositionally biased region" description="Basic and acidic residues" evidence="2">
    <location>
        <begin position="237"/>
        <end position="251"/>
    </location>
</feature>
<dbReference type="AlphaFoldDB" id="A0A8C4TVG5"/>
<feature type="compositionally biased region" description="Acidic residues" evidence="2">
    <location>
        <begin position="373"/>
        <end position="388"/>
    </location>
</feature>
<evidence type="ECO:0000313" key="5">
    <source>
        <dbReference type="Proteomes" id="UP000694562"/>
    </source>
</evidence>
<dbReference type="Pfam" id="PF01585">
    <property type="entry name" value="G-patch"/>
    <property type="match status" value="1"/>
</dbReference>
<dbReference type="InterPro" id="IPR000467">
    <property type="entry name" value="G_patch_dom"/>
</dbReference>
<reference evidence="4" key="2">
    <citation type="submission" date="2025-09" db="UniProtKB">
        <authorList>
            <consortium name="Ensembl"/>
        </authorList>
    </citation>
    <scope>IDENTIFICATION</scope>
</reference>
<dbReference type="GO" id="GO:0003676">
    <property type="term" value="F:nucleic acid binding"/>
    <property type="evidence" value="ECO:0007669"/>
    <property type="project" value="InterPro"/>
</dbReference>
<name>A0A8C4TVG5_FALTI</name>
<feature type="region of interest" description="Disordered" evidence="2">
    <location>
        <begin position="192"/>
        <end position="409"/>
    </location>
</feature>
<feature type="region of interest" description="Disordered" evidence="2">
    <location>
        <begin position="163"/>
        <end position="182"/>
    </location>
</feature>
<feature type="domain" description="G-patch" evidence="3">
    <location>
        <begin position="10"/>
        <end position="56"/>
    </location>
</feature>
<keyword evidence="5" id="KW-1185">Reference proteome</keyword>
<proteinExistence type="predicted"/>
<dbReference type="PANTHER" id="PTHR23149">
    <property type="entry name" value="G PATCH DOMAIN CONTAINING PROTEIN"/>
    <property type="match status" value="1"/>
</dbReference>
<dbReference type="PROSITE" id="PS50174">
    <property type="entry name" value="G_PATCH"/>
    <property type="match status" value="1"/>
</dbReference>
<feature type="region of interest" description="Disordered" evidence="2">
    <location>
        <begin position="123"/>
        <end position="152"/>
    </location>
</feature>
<evidence type="ECO:0000259" key="3">
    <source>
        <dbReference type="PROSITE" id="PS50174"/>
    </source>
</evidence>
<reference evidence="4" key="1">
    <citation type="submission" date="2025-08" db="UniProtKB">
        <authorList>
            <consortium name="Ensembl"/>
        </authorList>
    </citation>
    <scope>IDENTIFICATION</scope>
</reference>
<feature type="compositionally biased region" description="Basic residues" evidence="2">
    <location>
        <begin position="395"/>
        <end position="409"/>
    </location>
</feature>
<accession>A0A8C4TVG5</accession>
<evidence type="ECO:0000313" key="4">
    <source>
        <dbReference type="Ensembl" id="ENSFTIP00000003946.1"/>
    </source>
</evidence>
<sequence length="409" mass="46481">MSATEPPGRGMRFAEGQLRRHGWRRGRGLGKREDGIAEAIRVKVKCDTAGVGHDAAEPFSFHWWDHVFNKAAANIAVEAGQDGVAMKTLSQQGAWISTKKPRKAGGTGSMLYGRFVKSATLTASGEESAKLPTGSESSEEEEEKLDLSSARRLTDEELMRACGGRTAHKGARHGLTMSAKLARLEEQERAFLATYRRKEQQREPPENSPPAEGQKTIKEKKKQSGDRANPELLQHQEPSREEELAGEEGKVVKRKKKKQEPSGEEEVAGKEEKPAKRRKKKKQEPSGEEVAGKEEKPAKRRKKKKKQEEEDKEEPGETGKKQEEEDEELDETGKKKKKKQQQEEEDKEPEKKKRQHREEEEDKEEPKKKKEEDREEPAETEVPLEDTDGSDHAGHRPRKKRKKRKREPE</sequence>
<evidence type="ECO:0000256" key="2">
    <source>
        <dbReference type="SAM" id="MobiDB-lite"/>
    </source>
</evidence>
<dbReference type="SMART" id="SM00443">
    <property type="entry name" value="G_patch"/>
    <property type="match status" value="1"/>
</dbReference>
<feature type="compositionally biased region" description="Basic and acidic residues" evidence="2">
    <location>
        <begin position="196"/>
        <end position="205"/>
    </location>
</feature>
<dbReference type="OrthoDB" id="10019757at2759"/>
<dbReference type="Proteomes" id="UP000694562">
    <property type="component" value="Unplaced"/>
</dbReference>